<dbReference type="Pfam" id="PF08842">
    <property type="entry name" value="Mfa2"/>
    <property type="match status" value="1"/>
</dbReference>
<reference evidence="9" key="1">
    <citation type="journal article" date="2021" name="PeerJ">
        <title>Extensive microbial diversity within the chicken gut microbiome revealed by metagenomics and culture.</title>
        <authorList>
            <person name="Gilroy R."/>
            <person name="Ravi A."/>
            <person name="Getino M."/>
            <person name="Pursley I."/>
            <person name="Horton D.L."/>
            <person name="Alikhan N.F."/>
            <person name="Baker D."/>
            <person name="Gharbi K."/>
            <person name="Hall N."/>
            <person name="Watson M."/>
            <person name="Adriaenssens E.M."/>
            <person name="Foster-Nyarko E."/>
            <person name="Jarju S."/>
            <person name="Secka A."/>
            <person name="Antonio M."/>
            <person name="Oren A."/>
            <person name="Chaudhuri R.R."/>
            <person name="La Ragione R."/>
            <person name="Hildebrand F."/>
            <person name="Pallen M.J."/>
        </authorList>
    </citation>
    <scope>NUCLEOTIDE SEQUENCE</scope>
    <source>
        <strain evidence="9">ChiHecec2B26-12326</strain>
    </source>
</reference>
<evidence type="ECO:0000256" key="1">
    <source>
        <dbReference type="ARBA" id="ARBA00004442"/>
    </source>
</evidence>
<organism evidence="9 10">
    <name type="scientific">Candidatus Parabacteroides intestinigallinarum</name>
    <dbReference type="NCBI Taxonomy" id="2838722"/>
    <lineage>
        <taxon>Bacteria</taxon>
        <taxon>Pseudomonadati</taxon>
        <taxon>Bacteroidota</taxon>
        <taxon>Bacteroidia</taxon>
        <taxon>Bacteroidales</taxon>
        <taxon>Tannerellaceae</taxon>
        <taxon>Parabacteroides</taxon>
    </lineage>
</organism>
<proteinExistence type="inferred from homology"/>
<accession>A0A9D2BPH3</accession>
<evidence type="ECO:0008006" key="11">
    <source>
        <dbReference type="Google" id="ProtNLM"/>
    </source>
</evidence>
<name>A0A9D2BPH3_9BACT</name>
<evidence type="ECO:0000256" key="7">
    <source>
        <dbReference type="ARBA" id="ARBA00023288"/>
    </source>
</evidence>
<evidence type="ECO:0000313" key="10">
    <source>
        <dbReference type="Proteomes" id="UP000823847"/>
    </source>
</evidence>
<evidence type="ECO:0000256" key="2">
    <source>
        <dbReference type="ARBA" id="ARBA00007248"/>
    </source>
</evidence>
<dbReference type="PROSITE" id="PS51257">
    <property type="entry name" value="PROKAR_LIPOPROTEIN"/>
    <property type="match status" value="1"/>
</dbReference>
<gene>
    <name evidence="9" type="ORF">H9848_03190</name>
</gene>
<evidence type="ECO:0000256" key="5">
    <source>
        <dbReference type="ARBA" id="ARBA00023139"/>
    </source>
</evidence>
<dbReference type="EMBL" id="DXEN01000017">
    <property type="protein sequence ID" value="HIX85602.1"/>
    <property type="molecule type" value="Genomic_DNA"/>
</dbReference>
<reference evidence="9" key="2">
    <citation type="submission" date="2021-04" db="EMBL/GenBank/DDBJ databases">
        <authorList>
            <person name="Gilroy R."/>
        </authorList>
    </citation>
    <scope>NUCLEOTIDE SEQUENCE</scope>
    <source>
        <strain evidence="9">ChiHecec2B26-12326</strain>
    </source>
</reference>
<keyword evidence="5" id="KW-0564">Palmitate</keyword>
<evidence type="ECO:0000256" key="3">
    <source>
        <dbReference type="ARBA" id="ARBA00022729"/>
    </source>
</evidence>
<keyword evidence="7" id="KW-0449">Lipoprotein</keyword>
<evidence type="ECO:0000256" key="6">
    <source>
        <dbReference type="ARBA" id="ARBA00023237"/>
    </source>
</evidence>
<dbReference type="GO" id="GO:0009279">
    <property type="term" value="C:cell outer membrane"/>
    <property type="evidence" value="ECO:0007669"/>
    <property type="project" value="UniProtKB-SubCell"/>
</dbReference>
<evidence type="ECO:0000313" key="9">
    <source>
        <dbReference type="EMBL" id="HIX85602.1"/>
    </source>
</evidence>
<evidence type="ECO:0000256" key="4">
    <source>
        <dbReference type="ARBA" id="ARBA00023136"/>
    </source>
</evidence>
<keyword evidence="3" id="KW-0732">Signal</keyword>
<dbReference type="Proteomes" id="UP000823847">
    <property type="component" value="Unassembled WGS sequence"/>
</dbReference>
<feature type="region of interest" description="Disordered" evidence="8">
    <location>
        <begin position="57"/>
        <end position="80"/>
    </location>
</feature>
<sequence length="318" mass="35829">MKKITIKAIAFTSLVLLCGCDREQMELPIPNVKEEVIPVQFTIDLRKEILPFPGTKSIPPLNIPEPTPARPASEGEATPDPEELYNRIDYIVYDDEQPDTPLKRKQFTPQDADFTIVYDSLPAGNYHICFLAHQDPNIVIDGRTATFDNVYDTFHLYHPIAIQAGEQIIEDITLRRIVSKIEFVASDAVSAEAKQFTINVDGYPNQIDLSTGEGTAVHIPYQQTYLFKSEDVGKSGLSHAFFTFVPASSATLSARLTTLDQQDEIRREREVPDIQPLANYIIRYTGILYTPKTSDDTFTIDIVNDGAWEETIDKEIEE</sequence>
<keyword evidence="6" id="KW-0998">Cell outer membrane</keyword>
<comment type="caution">
    <text evidence="9">The sequence shown here is derived from an EMBL/GenBank/DDBJ whole genome shotgun (WGS) entry which is preliminary data.</text>
</comment>
<keyword evidence="4" id="KW-0472">Membrane</keyword>
<comment type="subcellular location">
    <subcellularLocation>
        <location evidence="1">Cell outer membrane</location>
    </subcellularLocation>
</comment>
<dbReference type="AlphaFoldDB" id="A0A9D2BPH3"/>
<comment type="similarity">
    <text evidence="2">Belongs to the bacteroidetes fimbrillin superfamily. FimB/Mfa2 family.</text>
</comment>
<evidence type="ECO:0000256" key="8">
    <source>
        <dbReference type="SAM" id="MobiDB-lite"/>
    </source>
</evidence>
<protein>
    <recommendedName>
        <fullName evidence="11">Fimbrillin-A associated anchor protein Mfa1 and Mfa2</fullName>
    </recommendedName>
</protein>
<dbReference type="InterPro" id="IPR014941">
    <property type="entry name" value="FimB/Mfa2/Mfa3"/>
</dbReference>